<proteinExistence type="predicted"/>
<evidence type="ECO:0000256" key="1">
    <source>
        <dbReference type="SAM" id="Phobius"/>
    </source>
</evidence>
<keyword evidence="1" id="KW-0472">Membrane</keyword>
<protein>
    <submittedName>
        <fullName evidence="2">Uncharacterized protein</fullName>
    </submittedName>
</protein>
<evidence type="ECO:0000313" key="2">
    <source>
        <dbReference type="EMBL" id="OAQ33625.1"/>
    </source>
</evidence>
<gene>
    <name evidence="2" type="ORF">K457DRAFT_28835</name>
</gene>
<reference evidence="2 3" key="1">
    <citation type="submission" date="2016-05" db="EMBL/GenBank/DDBJ databases">
        <title>Genome sequencing reveals origins of a unique bacterial endosymbiosis in the earliest lineages of terrestrial Fungi.</title>
        <authorList>
            <consortium name="DOE Joint Genome Institute"/>
            <person name="Uehling J."/>
            <person name="Gryganskyi A."/>
            <person name="Hameed K."/>
            <person name="Tschaplinski T."/>
            <person name="Misztal P."/>
            <person name="Wu S."/>
            <person name="Desiro A."/>
            <person name="Vande Pol N."/>
            <person name="Du Z.-Y."/>
            <person name="Zienkiewicz A."/>
            <person name="Zienkiewicz K."/>
            <person name="Morin E."/>
            <person name="Tisserant E."/>
            <person name="Splivallo R."/>
            <person name="Hainaut M."/>
            <person name="Henrissat B."/>
            <person name="Ohm R."/>
            <person name="Kuo A."/>
            <person name="Yan J."/>
            <person name="Lipzen A."/>
            <person name="Nolan M."/>
            <person name="Labutti K."/>
            <person name="Barry K."/>
            <person name="Goldstein A."/>
            <person name="Labbe J."/>
            <person name="Schadt C."/>
            <person name="Tuskan G."/>
            <person name="Grigoriev I."/>
            <person name="Martin F."/>
            <person name="Vilgalys R."/>
            <person name="Bonito G."/>
        </authorList>
    </citation>
    <scope>NUCLEOTIDE SEQUENCE [LARGE SCALE GENOMIC DNA]</scope>
    <source>
        <strain evidence="2 3">AG-77</strain>
    </source>
</reference>
<sequence>FFLGCDRNENNDIFLFLLPHSSPNSLQNQLFLDPLFFFFFFFCSFKFNLTHLLPAHTRFTPSPSPFFIQRLSETLKKRIAR</sequence>
<accession>A0A197K809</accession>
<organism evidence="2 3">
    <name type="scientific">Linnemannia elongata AG-77</name>
    <dbReference type="NCBI Taxonomy" id="1314771"/>
    <lineage>
        <taxon>Eukaryota</taxon>
        <taxon>Fungi</taxon>
        <taxon>Fungi incertae sedis</taxon>
        <taxon>Mucoromycota</taxon>
        <taxon>Mortierellomycotina</taxon>
        <taxon>Mortierellomycetes</taxon>
        <taxon>Mortierellales</taxon>
        <taxon>Mortierellaceae</taxon>
        <taxon>Linnemannia</taxon>
    </lineage>
</organism>
<feature type="non-terminal residue" evidence="2">
    <location>
        <position position="1"/>
    </location>
</feature>
<keyword evidence="1" id="KW-0812">Transmembrane</keyword>
<name>A0A197K809_9FUNG</name>
<feature type="transmembrane region" description="Helical" evidence="1">
    <location>
        <begin position="30"/>
        <end position="49"/>
    </location>
</feature>
<dbReference type="EMBL" id="KV442020">
    <property type="protein sequence ID" value="OAQ33625.1"/>
    <property type="molecule type" value="Genomic_DNA"/>
</dbReference>
<keyword evidence="3" id="KW-1185">Reference proteome</keyword>
<keyword evidence="1" id="KW-1133">Transmembrane helix</keyword>
<dbReference type="Proteomes" id="UP000078512">
    <property type="component" value="Unassembled WGS sequence"/>
</dbReference>
<evidence type="ECO:0000313" key="3">
    <source>
        <dbReference type="Proteomes" id="UP000078512"/>
    </source>
</evidence>
<dbReference type="AlphaFoldDB" id="A0A197K809"/>